<dbReference type="Proteomes" id="UP001474421">
    <property type="component" value="Unassembled WGS sequence"/>
</dbReference>
<feature type="coiled-coil region" evidence="1">
    <location>
        <begin position="98"/>
        <end position="125"/>
    </location>
</feature>
<organism evidence="2 3">
    <name type="scientific">Crotalus adamanteus</name>
    <name type="common">Eastern diamondback rattlesnake</name>
    <dbReference type="NCBI Taxonomy" id="8729"/>
    <lineage>
        <taxon>Eukaryota</taxon>
        <taxon>Metazoa</taxon>
        <taxon>Chordata</taxon>
        <taxon>Craniata</taxon>
        <taxon>Vertebrata</taxon>
        <taxon>Euteleostomi</taxon>
        <taxon>Lepidosauria</taxon>
        <taxon>Squamata</taxon>
        <taxon>Bifurcata</taxon>
        <taxon>Unidentata</taxon>
        <taxon>Episquamata</taxon>
        <taxon>Toxicofera</taxon>
        <taxon>Serpentes</taxon>
        <taxon>Colubroidea</taxon>
        <taxon>Viperidae</taxon>
        <taxon>Crotalinae</taxon>
        <taxon>Crotalus</taxon>
    </lineage>
</organism>
<sequence length="554" mass="61439">MDLLRDAQSVKDVDQGLMDRLQEINRTLSSQLGRLRNIQNTVKQTENLAEQAQGQVENTEGLIDSASNMLHKARMAIANVSITPPESTSDPNNMTVLAEEARQLAVRHKAEADNIEKIAKEANDTSSQAYKLLLDTLAGENETMNDIGDLNRNRLVTLSVVLIVYEYSVAIIVKSGQDKWYNQAKNIARDLEKQANKVSAEAKEAGEKALQIYANLTTLPSIDTAGLENEAKNIKEEAQELELLIKDKLKNYEDLREDMRQKELEVQNLLEKGKTEQQTADQLLARADAAKALAEEAAKKGSNTLREANEILNNLKDFDKRVNDNKTAAEEALRKIPAITQTIMDANSKTRQAELTLGNAAADAREAKNKADDAERIATSVNNNASATKEIADNTFKTVTELDKEVDDMLKQLTEAEKELNKKQQSVDQDMMMAGMATQAAQEAEDNAKKAKNSVNSLLNMINELLEKLARVEPVDQSQLSMIEDTLNAAKNQMKDSDLDRKVSELEKAAEKQASAINEYNRDINTILKDIGNLEDIKKTLPSGCFNTPSIEKP</sequence>
<accession>A0AAW1BQ25</accession>
<keyword evidence="3" id="KW-1185">Reference proteome</keyword>
<keyword evidence="1" id="KW-0175">Coiled coil</keyword>
<gene>
    <name evidence="2" type="ORF">NXF25_008747</name>
</gene>
<comment type="caution">
    <text evidence="2">The sequence shown here is derived from an EMBL/GenBank/DDBJ whole genome shotgun (WGS) entry which is preliminary data.</text>
</comment>
<dbReference type="SUPFAM" id="SSF57997">
    <property type="entry name" value="Tropomyosin"/>
    <property type="match status" value="1"/>
</dbReference>
<evidence type="ECO:0000313" key="3">
    <source>
        <dbReference type="Proteomes" id="UP001474421"/>
    </source>
</evidence>
<evidence type="ECO:0000256" key="1">
    <source>
        <dbReference type="SAM" id="Coils"/>
    </source>
</evidence>
<feature type="coiled-coil region" evidence="1">
    <location>
        <begin position="35"/>
        <end position="69"/>
    </location>
</feature>
<name>A0AAW1BQ25_CROAD</name>
<evidence type="ECO:0000313" key="2">
    <source>
        <dbReference type="EMBL" id="KAK9403920.1"/>
    </source>
</evidence>
<dbReference type="EMBL" id="JAOTOJ010000003">
    <property type="protein sequence ID" value="KAK9403920.1"/>
    <property type="molecule type" value="Genomic_DNA"/>
</dbReference>
<feature type="coiled-coil region" evidence="1">
    <location>
        <begin position="181"/>
        <end position="300"/>
    </location>
</feature>
<dbReference type="AlphaFoldDB" id="A0AAW1BQ25"/>
<reference evidence="2 3" key="1">
    <citation type="journal article" date="2024" name="Proc. Natl. Acad. Sci. U.S.A.">
        <title>The genetic regulatory architecture and epigenomic basis for age-related changes in rattlesnake venom.</title>
        <authorList>
            <person name="Hogan M.P."/>
            <person name="Holding M.L."/>
            <person name="Nystrom G.S."/>
            <person name="Colston T.J."/>
            <person name="Bartlett D.A."/>
            <person name="Mason A.J."/>
            <person name="Ellsworth S.A."/>
            <person name="Rautsaw R.M."/>
            <person name="Lawrence K.C."/>
            <person name="Strickland J.L."/>
            <person name="He B."/>
            <person name="Fraser P."/>
            <person name="Margres M.J."/>
            <person name="Gilbert D.M."/>
            <person name="Gibbs H.L."/>
            <person name="Parkinson C.L."/>
            <person name="Rokyta D.R."/>
        </authorList>
    </citation>
    <scope>NUCLEOTIDE SEQUENCE [LARGE SCALE GENOMIC DNA]</scope>
    <source>
        <strain evidence="2">DRR0105</strain>
    </source>
</reference>
<feature type="coiled-coil region" evidence="1">
    <location>
        <begin position="357"/>
        <end position="468"/>
    </location>
</feature>
<proteinExistence type="predicted"/>
<protein>
    <submittedName>
        <fullName evidence="2">Laminin B2</fullName>
    </submittedName>
</protein>